<evidence type="ECO:0000256" key="11">
    <source>
        <dbReference type="ARBA" id="ARBA00023136"/>
    </source>
</evidence>
<evidence type="ECO:0000256" key="5">
    <source>
        <dbReference type="ARBA" id="ARBA00022692"/>
    </source>
</evidence>
<keyword evidence="15" id="KW-1185">Reference proteome</keyword>
<comment type="cofactor">
    <cofactor evidence="1 12">
        <name>heme</name>
        <dbReference type="ChEBI" id="CHEBI:30413"/>
    </cofactor>
</comment>
<evidence type="ECO:0000313" key="14">
    <source>
        <dbReference type="EMBL" id="CAI9784583.1"/>
    </source>
</evidence>
<dbReference type="Gene3D" id="1.10.630.10">
    <property type="entry name" value="Cytochrome P450"/>
    <property type="match status" value="1"/>
</dbReference>
<evidence type="ECO:0000256" key="3">
    <source>
        <dbReference type="ARBA" id="ARBA00010617"/>
    </source>
</evidence>
<evidence type="ECO:0000256" key="1">
    <source>
        <dbReference type="ARBA" id="ARBA00001971"/>
    </source>
</evidence>
<evidence type="ECO:0000256" key="6">
    <source>
        <dbReference type="ARBA" id="ARBA00022723"/>
    </source>
</evidence>
<dbReference type="PANTHER" id="PTHR24296">
    <property type="entry name" value="CYTOCHROME P450"/>
    <property type="match status" value="1"/>
</dbReference>
<feature type="binding site" description="axial binding residue" evidence="12">
    <location>
        <position position="936"/>
    </location>
    <ligand>
        <name>heme</name>
        <dbReference type="ChEBI" id="CHEBI:30413"/>
    </ligand>
    <ligandPart>
        <name>Fe</name>
        <dbReference type="ChEBI" id="CHEBI:18248"/>
    </ligandPart>
</feature>
<keyword evidence="11" id="KW-0472">Membrane</keyword>
<dbReference type="GO" id="GO:0016020">
    <property type="term" value="C:membrane"/>
    <property type="evidence" value="ECO:0007669"/>
    <property type="project" value="UniProtKB-SubCell"/>
</dbReference>
<evidence type="ECO:0000256" key="13">
    <source>
        <dbReference type="SAM" id="MobiDB-lite"/>
    </source>
</evidence>
<evidence type="ECO:0000256" key="12">
    <source>
        <dbReference type="PIRSR" id="PIRSR602401-1"/>
    </source>
</evidence>
<evidence type="ECO:0000313" key="15">
    <source>
        <dbReference type="Proteomes" id="UP000834106"/>
    </source>
</evidence>
<feature type="region of interest" description="Disordered" evidence="13">
    <location>
        <begin position="350"/>
        <end position="392"/>
    </location>
</feature>
<feature type="region of interest" description="Disordered" evidence="13">
    <location>
        <begin position="220"/>
        <end position="241"/>
    </location>
</feature>
<dbReference type="AlphaFoldDB" id="A0AAD2AAF6"/>
<evidence type="ECO:0000256" key="2">
    <source>
        <dbReference type="ARBA" id="ARBA00004167"/>
    </source>
</evidence>
<dbReference type="EMBL" id="OU503056">
    <property type="protein sequence ID" value="CAI9784583.1"/>
    <property type="molecule type" value="Genomic_DNA"/>
</dbReference>
<keyword evidence="8" id="KW-0560">Oxidoreductase</keyword>
<keyword evidence="5" id="KW-0812">Transmembrane</keyword>
<dbReference type="InterPro" id="IPR002401">
    <property type="entry name" value="Cyt_P450_E_grp-I"/>
</dbReference>
<evidence type="ECO:0000256" key="4">
    <source>
        <dbReference type="ARBA" id="ARBA00022617"/>
    </source>
</evidence>
<proteinExistence type="inferred from homology"/>
<sequence length="1007" mass="112164">MSRGVNGNDALETINAAATLIASADNQNRVPQDSVKKKRWKSYWRHFWCFGYNKNKQRIGHAALVPETPTTGADAPTAENLSQPLSIVLPFVAPPSSPASFLLSEPPSAAQSPTGLLSLTSISTNIYSPGNRSSIFAIGPYAHETQLVSPPVFSTFTTEPSTAPYTPPPESVHLTTPSSPEVPFARLLEPSFQSGEGGQRYPLSQYEFLSYQLQPGSPLSHLISPSSGKSGSGTSSPFPDLECTPGHPLFAEFRNGNHTKFLNLDKIVLREWKSFHGSGALPPDGAKSKCHDSSDIIPLPDECNGLRNNETVLNHRVSFEITAEEVVRCVEKKPAAFAEVVQESVENIERTGEESPGDMRNVHENPVGVTSNITSDKAPTQGEDKRKHQKNRTITLGSSKEFNFDNIDGENPDKPNVGSNWWANEKVLQEDGGPSKICKLEKECSSEYPIIVALEITSNFIPVGVDLDSLSQWSCNKLAEESRGNCHIVYYLVKKLKSISRSLKGPAGPRMWPVLGSLPGLIVNNNRMHEWIAENLRACGGTYQTCICAIPFLARKQGLVTVTCDPKNLEHILKVRFDNYPKGPTWQAVFHDLLGQGIFNSDGDTWLFQRKTAALEFTTRTLRQAMARWVSRAIKNRLCPILKTAQLEGKHVDLQDLLLRLTFDNICGLAFGKDPQTLSPGLPDNSFALAFDRATEATLYRFILPEFVWKLKKWLRLGMEVSLSQSVKGVDDYMTNVINTRKLELLNQQNGGSQHDDLLSRFMKKKESYTDKFLQEVALNFILAGRDTSSVALSWFFWLVSLDPRVEEKILIELCSVLIVTRGNDTSKWLEDPLIFEEVDQLTYLKAALSETLRLYPSVPEDSKHVIADDILPDGTFVPAGSNITYSIYSTGRMKFIWGDDCLEFKPERWLSKDGRKFEAKDQFQFVAFNAGPRICLGKDLAYLQMKSIAAAVLLRHRLMVAPGHKVEQKMSLTLFMKYGLKVNVYPRELTPILTKIGKESDMVGVM</sequence>
<comment type="similarity">
    <text evidence="3">Belongs to the cytochrome P450 family.</text>
</comment>
<dbReference type="PRINTS" id="PR00463">
    <property type="entry name" value="EP450I"/>
</dbReference>
<dbReference type="GO" id="GO:0006629">
    <property type="term" value="P:lipid metabolic process"/>
    <property type="evidence" value="ECO:0007669"/>
    <property type="project" value="UniProtKB-ARBA"/>
</dbReference>
<feature type="compositionally biased region" description="Low complexity" evidence="13">
    <location>
        <begin position="224"/>
        <end position="239"/>
    </location>
</feature>
<accession>A0AAD2AAF6</accession>
<dbReference type="GO" id="GO:0005506">
    <property type="term" value="F:iron ion binding"/>
    <property type="evidence" value="ECO:0007669"/>
    <property type="project" value="InterPro"/>
</dbReference>
<feature type="region of interest" description="Disordered" evidence="13">
    <location>
        <begin position="158"/>
        <end position="178"/>
    </location>
</feature>
<dbReference type="GO" id="GO:0020037">
    <property type="term" value="F:heme binding"/>
    <property type="evidence" value="ECO:0007669"/>
    <property type="project" value="InterPro"/>
</dbReference>
<evidence type="ECO:0000256" key="8">
    <source>
        <dbReference type="ARBA" id="ARBA00023002"/>
    </source>
</evidence>
<dbReference type="CDD" id="cd11064">
    <property type="entry name" value="CYP86A"/>
    <property type="match status" value="1"/>
</dbReference>
<evidence type="ECO:0008006" key="16">
    <source>
        <dbReference type="Google" id="ProtNLM"/>
    </source>
</evidence>
<dbReference type="PRINTS" id="PR00385">
    <property type="entry name" value="P450"/>
</dbReference>
<dbReference type="GO" id="GO:0004497">
    <property type="term" value="F:monooxygenase activity"/>
    <property type="evidence" value="ECO:0007669"/>
    <property type="project" value="UniProtKB-KW"/>
</dbReference>
<dbReference type="InterPro" id="IPR036396">
    <property type="entry name" value="Cyt_P450_sf"/>
</dbReference>
<feature type="compositionally biased region" description="Polar residues" evidence="13">
    <location>
        <begin position="368"/>
        <end position="378"/>
    </location>
</feature>
<dbReference type="InterPro" id="IPR017972">
    <property type="entry name" value="Cyt_P450_CS"/>
</dbReference>
<dbReference type="InterPro" id="IPR001128">
    <property type="entry name" value="Cyt_P450"/>
</dbReference>
<keyword evidence="9 12" id="KW-0408">Iron</keyword>
<comment type="subcellular location">
    <subcellularLocation>
        <location evidence="2">Membrane</location>
        <topology evidence="2">Single-pass membrane protein</topology>
    </subcellularLocation>
</comment>
<dbReference type="PROSITE" id="PS00086">
    <property type="entry name" value="CYTOCHROME_P450"/>
    <property type="match status" value="1"/>
</dbReference>
<keyword evidence="10" id="KW-0503">Monooxygenase</keyword>
<evidence type="ECO:0000256" key="7">
    <source>
        <dbReference type="ARBA" id="ARBA00022989"/>
    </source>
</evidence>
<protein>
    <recommendedName>
        <fullName evidence="16">Cytochrome P450</fullName>
    </recommendedName>
</protein>
<dbReference type="SUPFAM" id="SSF48264">
    <property type="entry name" value="Cytochrome P450"/>
    <property type="match status" value="1"/>
</dbReference>
<dbReference type="Proteomes" id="UP000834106">
    <property type="component" value="Chromosome 21"/>
</dbReference>
<dbReference type="FunFam" id="1.10.630.10:FF:000044">
    <property type="entry name" value="Cytochrome P450"/>
    <property type="match status" value="1"/>
</dbReference>
<dbReference type="Pfam" id="PF00067">
    <property type="entry name" value="p450"/>
    <property type="match status" value="1"/>
</dbReference>
<keyword evidence="4 12" id="KW-0349">Heme</keyword>
<organism evidence="14 15">
    <name type="scientific">Fraxinus pennsylvanica</name>
    <dbReference type="NCBI Taxonomy" id="56036"/>
    <lineage>
        <taxon>Eukaryota</taxon>
        <taxon>Viridiplantae</taxon>
        <taxon>Streptophyta</taxon>
        <taxon>Embryophyta</taxon>
        <taxon>Tracheophyta</taxon>
        <taxon>Spermatophyta</taxon>
        <taxon>Magnoliopsida</taxon>
        <taxon>eudicotyledons</taxon>
        <taxon>Gunneridae</taxon>
        <taxon>Pentapetalae</taxon>
        <taxon>asterids</taxon>
        <taxon>lamiids</taxon>
        <taxon>Lamiales</taxon>
        <taxon>Oleaceae</taxon>
        <taxon>Oleeae</taxon>
        <taxon>Fraxinus</taxon>
    </lineage>
</organism>
<evidence type="ECO:0000256" key="9">
    <source>
        <dbReference type="ARBA" id="ARBA00023004"/>
    </source>
</evidence>
<name>A0AAD2AAF6_9LAMI</name>
<keyword evidence="7" id="KW-1133">Transmembrane helix</keyword>
<dbReference type="GO" id="GO:0016705">
    <property type="term" value="F:oxidoreductase activity, acting on paired donors, with incorporation or reduction of molecular oxygen"/>
    <property type="evidence" value="ECO:0007669"/>
    <property type="project" value="InterPro"/>
</dbReference>
<reference evidence="14" key="1">
    <citation type="submission" date="2023-05" db="EMBL/GenBank/DDBJ databases">
        <authorList>
            <person name="Huff M."/>
        </authorList>
    </citation>
    <scope>NUCLEOTIDE SEQUENCE</scope>
</reference>
<evidence type="ECO:0000256" key="10">
    <source>
        <dbReference type="ARBA" id="ARBA00023033"/>
    </source>
</evidence>
<gene>
    <name evidence="14" type="ORF">FPE_LOCUS32013</name>
</gene>
<keyword evidence="6 12" id="KW-0479">Metal-binding</keyword>